<reference evidence="3 4" key="1">
    <citation type="submission" date="2019-10" db="EMBL/GenBank/DDBJ databases">
        <title>Cognatihalovulum marinum gen. nov. sp. nov., a new member of the family Rhodobacteraceae isolated from deep seawater of the Northwest Indian Ocean.</title>
        <authorList>
            <person name="Ruan C."/>
            <person name="Wang J."/>
            <person name="Zheng X."/>
            <person name="Song L."/>
            <person name="Zhu Y."/>
            <person name="Huang Y."/>
            <person name="Lu Z."/>
            <person name="Du W."/>
            <person name="Huang L."/>
            <person name="Dai X."/>
        </authorList>
    </citation>
    <scope>NUCLEOTIDE SEQUENCE [LARGE SCALE GENOMIC DNA]</scope>
    <source>
        <strain evidence="3 4">2CG4</strain>
    </source>
</reference>
<sequence>MPDGQIAFGADPHSAAPARPRPKLAVTTAKTIEDIMRVTTIRAAVYMAEQDCPYEEEFDGNDFCATHMIGWVDGEPVACVRIRYFGGFAKIERLAVRPRYRKSRIAFKMIRAAFDHCLRKGFTKILGHARNELIPLYKMFGCRVADTGRSLVFSDYSYTEMIWEGELPENAITLESDPYELLRPEGEWDRRGVLEDSVDRSAEQGSYAIAAE</sequence>
<dbReference type="CDD" id="cd04301">
    <property type="entry name" value="NAT_SF"/>
    <property type="match status" value="1"/>
</dbReference>
<proteinExistence type="predicted"/>
<dbReference type="InterPro" id="IPR016181">
    <property type="entry name" value="Acyl_CoA_acyltransferase"/>
</dbReference>
<evidence type="ECO:0000259" key="2">
    <source>
        <dbReference type="PROSITE" id="PS51186"/>
    </source>
</evidence>
<dbReference type="AlphaFoldDB" id="A0A6L5YVQ8"/>
<gene>
    <name evidence="3" type="ORF">GE300_01690</name>
</gene>
<evidence type="ECO:0000313" key="4">
    <source>
        <dbReference type="Proteomes" id="UP000474957"/>
    </source>
</evidence>
<evidence type="ECO:0000256" key="1">
    <source>
        <dbReference type="SAM" id="MobiDB-lite"/>
    </source>
</evidence>
<dbReference type="EMBL" id="WIND01000001">
    <property type="protein sequence ID" value="MSU88327.1"/>
    <property type="molecule type" value="Genomic_DNA"/>
</dbReference>
<dbReference type="InterPro" id="IPR000182">
    <property type="entry name" value="GNAT_dom"/>
</dbReference>
<protein>
    <submittedName>
        <fullName evidence="3">GNAT family N-acetyltransferase</fullName>
    </submittedName>
</protein>
<keyword evidence="4" id="KW-1185">Reference proteome</keyword>
<evidence type="ECO:0000313" key="3">
    <source>
        <dbReference type="EMBL" id="MSU88327.1"/>
    </source>
</evidence>
<dbReference type="PROSITE" id="PS51186">
    <property type="entry name" value="GNAT"/>
    <property type="match status" value="1"/>
</dbReference>
<comment type="caution">
    <text evidence="3">The sequence shown here is derived from an EMBL/GenBank/DDBJ whole genome shotgun (WGS) entry which is preliminary data.</text>
</comment>
<dbReference type="Pfam" id="PF00583">
    <property type="entry name" value="Acetyltransf_1"/>
    <property type="match status" value="1"/>
</dbReference>
<dbReference type="GO" id="GO:0016747">
    <property type="term" value="F:acyltransferase activity, transferring groups other than amino-acyl groups"/>
    <property type="evidence" value="ECO:0007669"/>
    <property type="project" value="InterPro"/>
</dbReference>
<dbReference type="Gene3D" id="3.40.630.30">
    <property type="match status" value="1"/>
</dbReference>
<dbReference type="RefSeq" id="WP_154444289.1">
    <property type="nucleotide sequence ID" value="NZ_WIND01000001.1"/>
</dbReference>
<accession>A0A6L5YVQ8</accession>
<dbReference type="SUPFAM" id="SSF55729">
    <property type="entry name" value="Acyl-CoA N-acyltransferases (Nat)"/>
    <property type="match status" value="1"/>
</dbReference>
<dbReference type="Proteomes" id="UP000474957">
    <property type="component" value="Unassembled WGS sequence"/>
</dbReference>
<name>A0A6L5YVQ8_9RHOB</name>
<feature type="region of interest" description="Disordered" evidence="1">
    <location>
        <begin position="1"/>
        <end position="20"/>
    </location>
</feature>
<organism evidence="3 4">
    <name type="scientific">Halovulum marinum</name>
    <dbReference type="NCBI Taxonomy" id="2662447"/>
    <lineage>
        <taxon>Bacteria</taxon>
        <taxon>Pseudomonadati</taxon>
        <taxon>Pseudomonadota</taxon>
        <taxon>Alphaproteobacteria</taxon>
        <taxon>Rhodobacterales</taxon>
        <taxon>Paracoccaceae</taxon>
        <taxon>Halovulum</taxon>
    </lineage>
</organism>
<keyword evidence="3" id="KW-0808">Transferase</keyword>
<feature type="domain" description="N-acetyltransferase" evidence="2">
    <location>
        <begin position="24"/>
        <end position="163"/>
    </location>
</feature>